<evidence type="ECO:0008006" key="3">
    <source>
        <dbReference type="Google" id="ProtNLM"/>
    </source>
</evidence>
<dbReference type="KEGG" id="slac:SKTS_15310"/>
<sequence>MNKLLLIAVIAVAGYVGLTQYDSPSSDNPVSINKNYVDLSSNDKVGIGKTSDSVLANAFANETSNLQIEGKGTVAKILPDDTDGSRHQRFILRLDSGQTILFAHNIDLAPRINSLREGDAIMFNGEYAWNPKGGVIHWTHNDPSGRHTAGWLKHDGKIYQ</sequence>
<accession>A0A6F8VD07</accession>
<dbReference type="RefSeq" id="WP_173062772.1">
    <property type="nucleotide sequence ID" value="NZ_AP022853.1"/>
</dbReference>
<reference evidence="2" key="1">
    <citation type="submission" date="2020-03" db="EMBL/GenBank/DDBJ databases">
        <title>Complete genome sequence of sulfur-oxidizing bacterium skT11.</title>
        <authorList>
            <person name="Kanda M."/>
            <person name="Kojima H."/>
            <person name="Fukui M."/>
        </authorList>
    </citation>
    <scope>NUCLEOTIDE SEQUENCE [LARGE SCALE GENOMIC DNA]</scope>
    <source>
        <strain evidence="2">skT11</strain>
    </source>
</reference>
<dbReference type="AlphaFoldDB" id="A0A6F8VD07"/>
<dbReference type="EMBL" id="AP022853">
    <property type="protein sequence ID" value="BCB26645.1"/>
    <property type="molecule type" value="Genomic_DNA"/>
</dbReference>
<evidence type="ECO:0000313" key="2">
    <source>
        <dbReference type="Proteomes" id="UP000502260"/>
    </source>
</evidence>
<name>A0A6F8VD07_9PROT</name>
<proteinExistence type="predicted"/>
<dbReference type="InterPro" id="IPR021856">
    <property type="entry name" value="DUF3465"/>
</dbReference>
<dbReference type="Pfam" id="PF11948">
    <property type="entry name" value="DUF3465"/>
    <property type="match status" value="1"/>
</dbReference>
<dbReference type="Proteomes" id="UP000502260">
    <property type="component" value="Chromosome"/>
</dbReference>
<organism evidence="1 2">
    <name type="scientific">Sulfurimicrobium lacus</name>
    <dbReference type="NCBI Taxonomy" id="2715678"/>
    <lineage>
        <taxon>Bacteria</taxon>
        <taxon>Pseudomonadati</taxon>
        <taxon>Pseudomonadota</taxon>
        <taxon>Betaproteobacteria</taxon>
        <taxon>Nitrosomonadales</taxon>
        <taxon>Sulfuricellaceae</taxon>
        <taxon>Sulfurimicrobium</taxon>
    </lineage>
</organism>
<protein>
    <recommendedName>
        <fullName evidence="3">DUF3465 domain-containing protein</fullName>
    </recommendedName>
</protein>
<evidence type="ECO:0000313" key="1">
    <source>
        <dbReference type="EMBL" id="BCB26645.1"/>
    </source>
</evidence>
<keyword evidence="2" id="KW-1185">Reference proteome</keyword>
<gene>
    <name evidence="1" type="ORF">SKTS_15310</name>
</gene>